<accession>A0A6A4GAI9</accession>
<sequence>MPPLNGSIEGNTIADNLWATGAKLKVAWRMDNVVNGASDASEFMRNPYPVATTARFSHYSQGRPLSYPSLNRLFLYLSLSNSSKSPRSTHECIVVALLTHVRYLSPDVGAKLLLRRGGCLSLGESQPVTLVLLCPEQTSPPPSPPSTDTQPYYNTGPEYGNAPFPAKSYPPETWMFQIGAPEEVEELAGAPLVQAILERTGDPVDVKFRIRGFAQMTVRGGYRVFVQWELADSQVPRTTGPSGGNSESSGGIDMDQEVLSLHRPSSPSSTRQDPMLPLTYLKGLLSLGVIKAAASRHPSSPSSSIIIGPCDSDSSYSSLTASSRLPDLQLRVWMQIQPPSKRQAT</sequence>
<dbReference type="Proteomes" id="UP000799118">
    <property type="component" value="Unassembled WGS sequence"/>
</dbReference>
<organism evidence="1 2">
    <name type="scientific">Gymnopus androsaceus JB14</name>
    <dbReference type="NCBI Taxonomy" id="1447944"/>
    <lineage>
        <taxon>Eukaryota</taxon>
        <taxon>Fungi</taxon>
        <taxon>Dikarya</taxon>
        <taxon>Basidiomycota</taxon>
        <taxon>Agaricomycotina</taxon>
        <taxon>Agaricomycetes</taxon>
        <taxon>Agaricomycetidae</taxon>
        <taxon>Agaricales</taxon>
        <taxon>Marasmiineae</taxon>
        <taxon>Omphalotaceae</taxon>
        <taxon>Gymnopus</taxon>
    </lineage>
</organism>
<protein>
    <submittedName>
        <fullName evidence="1">Uncharacterized protein</fullName>
    </submittedName>
</protein>
<evidence type="ECO:0000313" key="2">
    <source>
        <dbReference type="Proteomes" id="UP000799118"/>
    </source>
</evidence>
<gene>
    <name evidence="1" type="ORF">BT96DRAFT_1010546</name>
</gene>
<dbReference type="AlphaFoldDB" id="A0A6A4GAI9"/>
<evidence type="ECO:0000313" key="1">
    <source>
        <dbReference type="EMBL" id="KAE9382500.1"/>
    </source>
</evidence>
<keyword evidence="2" id="KW-1185">Reference proteome</keyword>
<reference evidence="1" key="1">
    <citation type="journal article" date="2019" name="Environ. Microbiol.">
        <title>Fungal ecological strategies reflected in gene transcription - a case study of two litter decomposers.</title>
        <authorList>
            <person name="Barbi F."/>
            <person name="Kohler A."/>
            <person name="Barry K."/>
            <person name="Baskaran P."/>
            <person name="Daum C."/>
            <person name="Fauchery L."/>
            <person name="Ihrmark K."/>
            <person name="Kuo A."/>
            <person name="LaButti K."/>
            <person name="Lipzen A."/>
            <person name="Morin E."/>
            <person name="Grigoriev I.V."/>
            <person name="Henrissat B."/>
            <person name="Lindahl B."/>
            <person name="Martin F."/>
        </authorList>
    </citation>
    <scope>NUCLEOTIDE SEQUENCE</scope>
    <source>
        <strain evidence="1">JB14</strain>
    </source>
</reference>
<dbReference type="EMBL" id="ML771452">
    <property type="protein sequence ID" value="KAE9382500.1"/>
    <property type="molecule type" value="Genomic_DNA"/>
</dbReference>
<name>A0A6A4GAI9_9AGAR</name>
<proteinExistence type="predicted"/>